<dbReference type="EMBL" id="MNUO01000002">
    <property type="protein sequence ID" value="OIN98871.1"/>
    <property type="molecule type" value="Genomic_DNA"/>
</dbReference>
<dbReference type="Proteomes" id="UP000182278">
    <property type="component" value="Unassembled WGS sequence"/>
</dbReference>
<gene>
    <name evidence="2" type="ORF">AUJ66_00175</name>
</gene>
<evidence type="ECO:0000259" key="1">
    <source>
        <dbReference type="Pfam" id="PF01261"/>
    </source>
</evidence>
<comment type="caution">
    <text evidence="2">The sequence shown here is derived from an EMBL/GenBank/DDBJ whole genome shotgun (WGS) entry which is preliminary data.</text>
</comment>
<dbReference type="InterPro" id="IPR013022">
    <property type="entry name" value="Xyl_isomerase-like_TIM-brl"/>
</dbReference>
<dbReference type="Pfam" id="PF01261">
    <property type="entry name" value="AP_endonuc_2"/>
    <property type="match status" value="1"/>
</dbReference>
<reference evidence="2 3" key="1">
    <citation type="journal article" date="2016" name="Environ. Microbiol.">
        <title>Genomic resolution of a cold subsurface aquifer community provides metabolic insights for novel microbes adapted to high CO concentrations.</title>
        <authorList>
            <person name="Probst A.J."/>
            <person name="Castelle C.J."/>
            <person name="Singh A."/>
            <person name="Brown C.T."/>
            <person name="Anantharaman K."/>
            <person name="Sharon I."/>
            <person name="Hug L.A."/>
            <person name="Burstein D."/>
            <person name="Emerson J.B."/>
            <person name="Thomas B.C."/>
            <person name="Banfield J.F."/>
        </authorList>
    </citation>
    <scope>NUCLEOTIDE SEQUENCE [LARGE SCALE GENOMIC DNA]</scope>
    <source>
        <strain evidence="2">CG1_02_38_46</strain>
    </source>
</reference>
<dbReference type="InterPro" id="IPR050312">
    <property type="entry name" value="IolE/XylAMocC-like"/>
</dbReference>
<protein>
    <recommendedName>
        <fullName evidence="1">Xylose isomerase-like TIM barrel domain-containing protein</fullName>
    </recommendedName>
</protein>
<dbReference type="AlphaFoldDB" id="A0A1J4SHM4"/>
<dbReference type="Gene3D" id="3.20.20.150">
    <property type="entry name" value="Divalent-metal-dependent TIM barrel enzymes"/>
    <property type="match status" value="1"/>
</dbReference>
<evidence type="ECO:0000313" key="2">
    <source>
        <dbReference type="EMBL" id="OIN98871.1"/>
    </source>
</evidence>
<evidence type="ECO:0000313" key="3">
    <source>
        <dbReference type="Proteomes" id="UP000182278"/>
    </source>
</evidence>
<organism evidence="2 3">
    <name type="scientific">Candidatus Desantisbacteria bacterium CG1_02_38_46</name>
    <dbReference type="NCBI Taxonomy" id="1817893"/>
    <lineage>
        <taxon>Bacteria</taxon>
        <taxon>Candidatus Desantisiibacteriota</taxon>
    </lineage>
</organism>
<name>A0A1J4SHM4_9BACT</name>
<dbReference type="PANTHER" id="PTHR12110:SF41">
    <property type="entry name" value="INOSOSE DEHYDRATASE"/>
    <property type="match status" value="1"/>
</dbReference>
<sequence length="261" mass="28178">MGVKMKIGVMLPNLKLSTKEALRKAADIGLDGVQLLTAGDLDPAKLSGTARENLIHFIGSLGLEISALCGDLGHGFGDETDLEKRVELTRKILDLSFDLRTPIVTTHIGVVPQDSSDRVYQLMLRVLRDVGKYAEDVGSCLAAETGPESAELLAKFLKEAGTNGLKVNYDPANLVMVAGDDPVKGVSILKDYIVHTHAKDGIKLPDGYKEVPLGEGGVPWKEYIAELRNIGFDGFLTIEREVGDNPAADIAKAKDFLRNIL</sequence>
<dbReference type="PANTHER" id="PTHR12110">
    <property type="entry name" value="HYDROXYPYRUVATE ISOMERASE"/>
    <property type="match status" value="1"/>
</dbReference>
<feature type="domain" description="Xylose isomerase-like TIM barrel" evidence="1">
    <location>
        <begin position="22"/>
        <end position="259"/>
    </location>
</feature>
<dbReference type="SUPFAM" id="SSF51658">
    <property type="entry name" value="Xylose isomerase-like"/>
    <property type="match status" value="1"/>
</dbReference>
<accession>A0A1J4SHM4</accession>
<dbReference type="InterPro" id="IPR036237">
    <property type="entry name" value="Xyl_isomerase-like_sf"/>
</dbReference>
<dbReference type="STRING" id="1817893.AUJ66_00175"/>
<proteinExistence type="predicted"/>